<comment type="caution">
    <text evidence="1">The sequence shown here is derived from an EMBL/GenBank/DDBJ whole genome shotgun (WGS) entry which is preliminary data.</text>
</comment>
<evidence type="ECO:0000313" key="2">
    <source>
        <dbReference type="Proteomes" id="UP000789719"/>
    </source>
</evidence>
<dbReference type="EMBL" id="CAKKNT010000007">
    <property type="protein sequence ID" value="CAH0418358.1"/>
    <property type="molecule type" value="Genomic_DNA"/>
</dbReference>
<gene>
    <name evidence="1" type="ORF">WGH24286_00776</name>
</gene>
<reference evidence="1 2" key="1">
    <citation type="submission" date="2021-11" db="EMBL/GenBank/DDBJ databases">
        <authorList>
            <person name="Depoorter E."/>
        </authorList>
    </citation>
    <scope>NUCLEOTIDE SEQUENCE [LARGE SCALE GENOMIC DNA]</scope>
    <source>
        <strain evidence="1 2">LMG 24286</strain>
    </source>
</reference>
<dbReference type="Proteomes" id="UP000789719">
    <property type="component" value="Unassembled WGS sequence"/>
</dbReference>
<accession>A0ABM8ZCF4</accession>
<sequence length="42" mass="4910">MIILSSLIALYVARKFRSIHNYFKGKPTTACPLRKRPNTKKF</sequence>
<organism evidence="1 2">
    <name type="scientific">Periweissella ghanensis</name>
    <dbReference type="NCBI Taxonomy" id="467997"/>
    <lineage>
        <taxon>Bacteria</taxon>
        <taxon>Bacillati</taxon>
        <taxon>Bacillota</taxon>
        <taxon>Bacilli</taxon>
        <taxon>Lactobacillales</taxon>
        <taxon>Lactobacillaceae</taxon>
        <taxon>Periweissella</taxon>
    </lineage>
</organism>
<protein>
    <submittedName>
        <fullName evidence="1">Uncharacterized protein</fullName>
    </submittedName>
</protein>
<keyword evidence="2" id="KW-1185">Reference proteome</keyword>
<proteinExistence type="predicted"/>
<name>A0ABM8ZCF4_9LACO</name>
<evidence type="ECO:0000313" key="1">
    <source>
        <dbReference type="EMBL" id="CAH0418358.1"/>
    </source>
</evidence>